<sequence length="75" mass="8454">MSYSTMNTSFNFLPVSPTSPNSFSVFISVQSPRDTHAAYEDLRQAFQPRDQYSRQRRSTSSSSIKLGLKKFLGGN</sequence>
<dbReference type="EMBL" id="MU150254">
    <property type="protein sequence ID" value="KAF9464437.1"/>
    <property type="molecule type" value="Genomic_DNA"/>
</dbReference>
<accession>A0A9P5YAQ9</accession>
<comment type="caution">
    <text evidence="2">The sequence shown here is derived from an EMBL/GenBank/DDBJ whole genome shotgun (WGS) entry which is preliminary data.</text>
</comment>
<proteinExistence type="predicted"/>
<name>A0A9P5YAQ9_9AGAR</name>
<gene>
    <name evidence="2" type="ORF">BDZ94DRAFT_1256422</name>
    <name evidence="3" type="ORF">BDZ94DRAFT_1256445</name>
</gene>
<evidence type="ECO:0000256" key="1">
    <source>
        <dbReference type="SAM" id="MobiDB-lite"/>
    </source>
</evidence>
<reference evidence="2" key="1">
    <citation type="submission" date="2020-11" db="EMBL/GenBank/DDBJ databases">
        <authorList>
            <consortium name="DOE Joint Genome Institute"/>
            <person name="Ahrendt S."/>
            <person name="Riley R."/>
            <person name="Andreopoulos W."/>
            <person name="Labutti K."/>
            <person name="Pangilinan J."/>
            <person name="Ruiz-Duenas F.J."/>
            <person name="Barrasa J.M."/>
            <person name="Sanchez-Garcia M."/>
            <person name="Camarero S."/>
            <person name="Miyauchi S."/>
            <person name="Serrano A."/>
            <person name="Linde D."/>
            <person name="Babiker R."/>
            <person name="Drula E."/>
            <person name="Ayuso-Fernandez I."/>
            <person name="Pacheco R."/>
            <person name="Padilla G."/>
            <person name="Ferreira P."/>
            <person name="Barriuso J."/>
            <person name="Kellner H."/>
            <person name="Castanera R."/>
            <person name="Alfaro M."/>
            <person name="Ramirez L."/>
            <person name="Pisabarro A.G."/>
            <person name="Kuo A."/>
            <person name="Tritt A."/>
            <person name="Lipzen A."/>
            <person name="He G."/>
            <person name="Yan M."/>
            <person name="Ng V."/>
            <person name="Cullen D."/>
            <person name="Martin F."/>
            <person name="Rosso M.-N."/>
            <person name="Henrissat B."/>
            <person name="Hibbett D."/>
            <person name="Martinez A.T."/>
            <person name="Grigoriev I.V."/>
        </authorList>
    </citation>
    <scope>NUCLEOTIDE SEQUENCE</scope>
    <source>
        <strain evidence="2">CBS 247.69</strain>
    </source>
</reference>
<dbReference type="EMBL" id="MU150254">
    <property type="protein sequence ID" value="KAF9464431.1"/>
    <property type="molecule type" value="Genomic_DNA"/>
</dbReference>
<dbReference type="AlphaFoldDB" id="A0A9P5YAQ9"/>
<evidence type="ECO:0000313" key="3">
    <source>
        <dbReference type="EMBL" id="KAF9464437.1"/>
    </source>
</evidence>
<feature type="region of interest" description="Disordered" evidence="1">
    <location>
        <begin position="45"/>
        <end position="75"/>
    </location>
</feature>
<organism evidence="2 4">
    <name type="scientific">Collybia nuda</name>
    <dbReference type="NCBI Taxonomy" id="64659"/>
    <lineage>
        <taxon>Eukaryota</taxon>
        <taxon>Fungi</taxon>
        <taxon>Dikarya</taxon>
        <taxon>Basidiomycota</taxon>
        <taxon>Agaricomycotina</taxon>
        <taxon>Agaricomycetes</taxon>
        <taxon>Agaricomycetidae</taxon>
        <taxon>Agaricales</taxon>
        <taxon>Tricholomatineae</taxon>
        <taxon>Clitocybaceae</taxon>
        <taxon>Collybia</taxon>
    </lineage>
</organism>
<dbReference type="OrthoDB" id="3069342at2759"/>
<evidence type="ECO:0000313" key="2">
    <source>
        <dbReference type="EMBL" id="KAF9464431.1"/>
    </source>
</evidence>
<protein>
    <submittedName>
        <fullName evidence="2">Uncharacterized protein</fullName>
    </submittedName>
</protein>
<keyword evidence="4" id="KW-1185">Reference proteome</keyword>
<evidence type="ECO:0000313" key="4">
    <source>
        <dbReference type="Proteomes" id="UP000807353"/>
    </source>
</evidence>
<dbReference type="Proteomes" id="UP000807353">
    <property type="component" value="Unassembled WGS sequence"/>
</dbReference>